<dbReference type="EMBL" id="CM010637">
    <property type="protein sequence ID" value="RID40127.1"/>
    <property type="molecule type" value="Genomic_DNA"/>
</dbReference>
<comment type="catalytic activity">
    <reaction evidence="10">
        <text>O-phospho-L-seryl-[protein] + H2O = L-seryl-[protein] + phosphate</text>
        <dbReference type="Rhea" id="RHEA:20629"/>
        <dbReference type="Rhea" id="RHEA-COMP:9863"/>
        <dbReference type="Rhea" id="RHEA-COMP:11604"/>
        <dbReference type="ChEBI" id="CHEBI:15377"/>
        <dbReference type="ChEBI" id="CHEBI:29999"/>
        <dbReference type="ChEBI" id="CHEBI:43474"/>
        <dbReference type="ChEBI" id="CHEBI:83421"/>
        <dbReference type="EC" id="3.1.3.16"/>
    </reaction>
</comment>
<evidence type="ECO:0000256" key="6">
    <source>
        <dbReference type="ARBA" id="ARBA00022801"/>
    </source>
</evidence>
<comment type="catalytic activity">
    <reaction evidence="11">
        <text>O-phospho-L-threonyl-[protein] + H2O = L-threonyl-[protein] + phosphate</text>
        <dbReference type="Rhea" id="RHEA:47004"/>
        <dbReference type="Rhea" id="RHEA-COMP:11060"/>
        <dbReference type="Rhea" id="RHEA-COMP:11605"/>
        <dbReference type="ChEBI" id="CHEBI:15377"/>
        <dbReference type="ChEBI" id="CHEBI:30013"/>
        <dbReference type="ChEBI" id="CHEBI:43474"/>
        <dbReference type="ChEBI" id="CHEBI:61977"/>
        <dbReference type="EC" id="3.1.3.16"/>
    </reaction>
</comment>
<dbReference type="SMART" id="SM00332">
    <property type="entry name" value="PP2Cc"/>
    <property type="match status" value="1"/>
</dbReference>
<dbReference type="SUPFAM" id="SSF81606">
    <property type="entry name" value="PP2C-like"/>
    <property type="match status" value="1"/>
</dbReference>
<reference evidence="14 15" key="1">
    <citation type="submission" date="2018-06" db="EMBL/GenBank/DDBJ databases">
        <title>WGS assembly of Brassica rapa FPsc.</title>
        <authorList>
            <person name="Bowman J."/>
            <person name="Kohchi T."/>
            <person name="Yamato K."/>
            <person name="Jenkins J."/>
            <person name="Shu S."/>
            <person name="Ishizaki K."/>
            <person name="Yamaoka S."/>
            <person name="Nishihama R."/>
            <person name="Nakamura Y."/>
            <person name="Berger F."/>
            <person name="Adam C."/>
            <person name="Aki S."/>
            <person name="Althoff F."/>
            <person name="Araki T."/>
            <person name="Arteaga-Vazquez M."/>
            <person name="Balasubrmanian S."/>
            <person name="Bauer D."/>
            <person name="Boehm C."/>
            <person name="Briginshaw L."/>
            <person name="Caballero-Perez J."/>
            <person name="Catarino B."/>
            <person name="Chen F."/>
            <person name="Chiyoda S."/>
            <person name="Chovatia M."/>
            <person name="Davies K."/>
            <person name="Delmans M."/>
            <person name="Demura T."/>
            <person name="Dierschke T."/>
            <person name="Dolan L."/>
            <person name="Dorantes-Acosta A."/>
            <person name="Eklund D."/>
            <person name="Florent S."/>
            <person name="Flores-Sandoval E."/>
            <person name="Fujiyama A."/>
            <person name="Fukuzawa H."/>
            <person name="Galik B."/>
            <person name="Grimanelli D."/>
            <person name="Grimwood J."/>
            <person name="Grossniklaus U."/>
            <person name="Hamada T."/>
            <person name="Haseloff J."/>
            <person name="Hetherington A."/>
            <person name="Higo A."/>
            <person name="Hirakawa Y."/>
            <person name="Hundley H."/>
            <person name="Ikeda Y."/>
            <person name="Inoue K."/>
            <person name="Inoue S."/>
            <person name="Ishida S."/>
            <person name="Jia Q."/>
            <person name="Kakita M."/>
            <person name="Kanazawa T."/>
            <person name="Kawai Y."/>
            <person name="Kawashima T."/>
            <person name="Kennedy M."/>
            <person name="Kinose K."/>
            <person name="Kinoshita T."/>
            <person name="Kohara Y."/>
            <person name="Koide E."/>
            <person name="Komatsu K."/>
            <person name="Kopischke S."/>
            <person name="Kubo M."/>
            <person name="Kyozuka J."/>
            <person name="Lagercrantz U."/>
            <person name="Lin S."/>
            <person name="Lindquist E."/>
            <person name="Lipzen A."/>
            <person name="Lu C."/>
            <person name="Luna E."/>
            <person name="Martienssen R."/>
            <person name="Minamino N."/>
            <person name="Mizutani M."/>
            <person name="Mizutani M."/>
            <person name="Mochizuki N."/>
            <person name="Monte I."/>
            <person name="Mosher R."/>
            <person name="Nagasaki H."/>
            <person name="Nakagami H."/>
            <person name="Naramoto S."/>
            <person name="Nishitani K."/>
            <person name="Ohtani M."/>
            <person name="Okamoto T."/>
            <person name="Okumura M."/>
            <person name="Phillips J."/>
            <person name="Pollak B."/>
            <person name="Reinders A."/>
            <person name="Roevekamp M."/>
            <person name="Sano R."/>
            <person name="Sawa S."/>
            <person name="Schmid M."/>
            <person name="Shirakawa M."/>
            <person name="Solano R."/>
            <person name="Spunde A."/>
            <person name="Suetsugu N."/>
            <person name="Sugano S."/>
            <person name="Sugiyama A."/>
            <person name="Sun R."/>
            <person name="Suzuki Y."/>
            <person name="Takenaka M."/>
            <person name="Takezawa D."/>
            <person name="Tomogane H."/>
            <person name="Tsuzuki M."/>
            <person name="Ueda T."/>
            <person name="Umeda M."/>
            <person name="Ward J."/>
            <person name="Watanabe Y."/>
            <person name="Yazaki K."/>
            <person name="Yokoyama R."/>
            <person name="Yoshitake Y."/>
            <person name="Yotsui I."/>
            <person name="Zachgo S."/>
            <person name="Schmutz J."/>
        </authorList>
    </citation>
    <scope>NUCLEOTIDE SEQUENCE [LARGE SCALE GENOMIC DNA]</scope>
    <source>
        <strain evidence="15">cv. B-3</strain>
    </source>
</reference>
<evidence type="ECO:0000256" key="4">
    <source>
        <dbReference type="ARBA" id="ARBA00013081"/>
    </source>
</evidence>
<dbReference type="SMR" id="A0A397XHW6"/>
<dbReference type="CDD" id="cd00143">
    <property type="entry name" value="PP2Cc"/>
    <property type="match status" value="1"/>
</dbReference>
<dbReference type="GO" id="GO:0004722">
    <property type="term" value="F:protein serine/threonine phosphatase activity"/>
    <property type="evidence" value="ECO:0007669"/>
    <property type="project" value="UniProtKB-EC"/>
</dbReference>
<evidence type="ECO:0000256" key="10">
    <source>
        <dbReference type="ARBA" id="ARBA00047761"/>
    </source>
</evidence>
<dbReference type="AlphaFoldDB" id="A0A397XHW6"/>
<organism evidence="14 15">
    <name type="scientific">Brassica campestris</name>
    <name type="common">Field mustard</name>
    <dbReference type="NCBI Taxonomy" id="3711"/>
    <lineage>
        <taxon>Eukaryota</taxon>
        <taxon>Viridiplantae</taxon>
        <taxon>Streptophyta</taxon>
        <taxon>Embryophyta</taxon>
        <taxon>Tracheophyta</taxon>
        <taxon>Spermatophyta</taxon>
        <taxon>Magnoliopsida</taxon>
        <taxon>eudicotyledons</taxon>
        <taxon>Gunneridae</taxon>
        <taxon>Pentapetalae</taxon>
        <taxon>rosids</taxon>
        <taxon>malvids</taxon>
        <taxon>Brassicales</taxon>
        <taxon>Brassicaceae</taxon>
        <taxon>Brassiceae</taxon>
        <taxon>Brassica</taxon>
    </lineage>
</organism>
<evidence type="ECO:0000259" key="13">
    <source>
        <dbReference type="PROSITE" id="PS51746"/>
    </source>
</evidence>
<dbReference type="EC" id="3.1.3.16" evidence="4"/>
<keyword evidence="9" id="KW-0464">Manganese</keyword>
<evidence type="ECO:0000313" key="14">
    <source>
        <dbReference type="EMBL" id="RID40127.1"/>
    </source>
</evidence>
<feature type="region of interest" description="Disordered" evidence="12">
    <location>
        <begin position="402"/>
        <end position="425"/>
    </location>
</feature>
<accession>A0A397XHW6</accession>
<evidence type="ECO:0000313" key="15">
    <source>
        <dbReference type="Proteomes" id="UP000264353"/>
    </source>
</evidence>
<feature type="compositionally biased region" description="Basic and acidic residues" evidence="12">
    <location>
        <begin position="122"/>
        <end position="133"/>
    </location>
</feature>
<dbReference type="InterPro" id="IPR015655">
    <property type="entry name" value="PP2C"/>
</dbReference>
<dbReference type="Proteomes" id="UP000264353">
    <property type="component" value="Chromosome A10"/>
</dbReference>
<proteinExistence type="inferred from homology"/>
<keyword evidence="6" id="KW-0378">Hydrolase</keyword>
<comment type="cofactor">
    <cofactor evidence="2">
        <name>Mg(2+)</name>
        <dbReference type="ChEBI" id="CHEBI:18420"/>
    </cofactor>
</comment>
<evidence type="ECO:0000256" key="7">
    <source>
        <dbReference type="ARBA" id="ARBA00022842"/>
    </source>
</evidence>
<evidence type="ECO:0000256" key="3">
    <source>
        <dbReference type="ARBA" id="ARBA00006702"/>
    </source>
</evidence>
<feature type="domain" description="PPM-type phosphatase" evidence="13">
    <location>
        <begin position="57"/>
        <end position="353"/>
    </location>
</feature>
<keyword evidence="5" id="KW-0479">Metal-binding</keyword>
<dbReference type="Pfam" id="PF00481">
    <property type="entry name" value="PP2C"/>
    <property type="match status" value="1"/>
</dbReference>
<protein>
    <recommendedName>
        <fullName evidence="4">protein-serine/threonine phosphatase</fullName>
        <ecNumber evidence="4">3.1.3.16</ecNumber>
    </recommendedName>
</protein>
<evidence type="ECO:0000256" key="11">
    <source>
        <dbReference type="ARBA" id="ARBA00048336"/>
    </source>
</evidence>
<dbReference type="FunFam" id="3.60.40.10:FF:000026">
    <property type="entry name" value="probable protein phosphatase 2C 52"/>
    <property type="match status" value="1"/>
</dbReference>
<comment type="cofactor">
    <cofactor evidence="1">
        <name>Mn(2+)</name>
        <dbReference type="ChEBI" id="CHEBI:29035"/>
    </cofactor>
</comment>
<dbReference type="InterPro" id="IPR001932">
    <property type="entry name" value="PPM-type_phosphatase-like_dom"/>
</dbReference>
<evidence type="ECO:0000256" key="9">
    <source>
        <dbReference type="ARBA" id="ARBA00023211"/>
    </source>
</evidence>
<evidence type="ECO:0000256" key="8">
    <source>
        <dbReference type="ARBA" id="ARBA00022912"/>
    </source>
</evidence>
<evidence type="ECO:0000256" key="12">
    <source>
        <dbReference type="SAM" id="MobiDB-lite"/>
    </source>
</evidence>
<dbReference type="GO" id="GO:0046872">
    <property type="term" value="F:metal ion binding"/>
    <property type="evidence" value="ECO:0007669"/>
    <property type="project" value="UniProtKB-KW"/>
</dbReference>
<dbReference type="InterPro" id="IPR036457">
    <property type="entry name" value="PPM-type-like_dom_sf"/>
</dbReference>
<dbReference type="Gene3D" id="3.60.40.10">
    <property type="entry name" value="PPM-type phosphatase domain"/>
    <property type="match status" value="1"/>
</dbReference>
<gene>
    <name evidence="14" type="ORF">BRARA_J00192</name>
</gene>
<dbReference type="EMBL" id="CM010637">
    <property type="protein sequence ID" value="RID40126.1"/>
    <property type="molecule type" value="Genomic_DNA"/>
</dbReference>
<sequence length="445" mass="49163">MGGCVSKSNEETMYRPCLGMGCCGSKMGRRTSSGRIVSLNNLVSIPNRITSNGKSKSSCIFTQQGRKGVNQDSMIVWEDFISKDVTFCGVFDGHGPHGHLVSRKVRESLPVRLLSFVQSKQSKSDSQEAAKEKEEEEEASEEDKLKLLWEEAFLKAFSAMDKELRSHPNVECFCSGSTAVTVIKQGSNLFMGNIGDSRAILGSKDSNDSMVATQLTVDLKPDLPREAERIKQCKGRVFALEDEPEVPRVWLPYDNAPGLAMARAFGDFCLKDYGVISVPEFSHRVLTDRDQFIVLASDGVWDVLSNEEVVEVVASAPRRASAARLVVDSAAREWKLKYPTSKMDDCAVVCLFLDGKMDSDSSDYEEQGYYSSATNAVEESEESQVNAEPCLQRNVTVRASTEYGNVNAEKEKKSEGEQNWSGLEGVTRVNSLVQLPRFSGEETKT</sequence>
<evidence type="ECO:0000256" key="1">
    <source>
        <dbReference type="ARBA" id="ARBA00001936"/>
    </source>
</evidence>
<dbReference type="PANTHER" id="PTHR47992">
    <property type="entry name" value="PROTEIN PHOSPHATASE"/>
    <property type="match status" value="1"/>
</dbReference>
<comment type="similarity">
    <text evidence="3">Belongs to the PP2C family.</text>
</comment>
<name>A0A397XHW6_BRACM</name>
<dbReference type="PROSITE" id="PS51746">
    <property type="entry name" value="PPM_2"/>
    <property type="match status" value="1"/>
</dbReference>
<evidence type="ECO:0000256" key="2">
    <source>
        <dbReference type="ARBA" id="ARBA00001946"/>
    </source>
</evidence>
<feature type="region of interest" description="Disordered" evidence="12">
    <location>
        <begin position="120"/>
        <end position="143"/>
    </location>
</feature>
<keyword evidence="8" id="KW-0904">Protein phosphatase</keyword>
<evidence type="ECO:0000256" key="5">
    <source>
        <dbReference type="ARBA" id="ARBA00022723"/>
    </source>
</evidence>
<keyword evidence="7" id="KW-0460">Magnesium</keyword>